<accession>A0A1G8FFM4</accession>
<feature type="domain" description="PPM-type phosphatase" evidence="1">
    <location>
        <begin position="7"/>
        <end position="199"/>
    </location>
</feature>
<dbReference type="Pfam" id="PF07228">
    <property type="entry name" value="SpoIIE"/>
    <property type="match status" value="1"/>
</dbReference>
<dbReference type="EMBL" id="FNDK01000012">
    <property type="protein sequence ID" value="SDH80842.1"/>
    <property type="molecule type" value="Genomic_DNA"/>
</dbReference>
<dbReference type="RefSeq" id="WP_091273712.1">
    <property type="nucleotide sequence ID" value="NZ_FNDK01000012.1"/>
</dbReference>
<protein>
    <submittedName>
        <fullName evidence="2">Negative regulator of sigma-B (Phosphoserine phosphatase)</fullName>
    </submittedName>
</protein>
<sequence length="200" mass="22471">MIENPTHAKVDVAAFQKRKKGNYQCGDAYVTVETDDYFVCALADGLGSGEMAYRSSKKTMDIVQQYHGDSVPRLLEKCNRALLRERGVVITILKVYFAANEMVYGNIGNIATYFITSSGEASRPIPAPGYMAGRKFQYRLDYFPVQKGFQFLLHSDGITMTSSDQQWLKYSPSPERSVEQLSKKAQNEDDDTTIIAGYIM</sequence>
<dbReference type="InterPro" id="IPR036457">
    <property type="entry name" value="PPM-type-like_dom_sf"/>
</dbReference>
<name>A0A1G8FFM4_9BACI</name>
<dbReference type="OrthoDB" id="1090916at2"/>
<dbReference type="InterPro" id="IPR039248">
    <property type="entry name" value="Ptase_RsbX"/>
</dbReference>
<reference evidence="2 3" key="1">
    <citation type="submission" date="2016-10" db="EMBL/GenBank/DDBJ databases">
        <authorList>
            <person name="de Groot N.N."/>
        </authorList>
    </citation>
    <scope>NUCLEOTIDE SEQUENCE [LARGE SCALE GENOMIC DNA]</scope>
    <source>
        <strain evidence="2 3">DSM 21632</strain>
    </source>
</reference>
<dbReference type="PANTHER" id="PTHR35801:SF1">
    <property type="entry name" value="PHOSPHOSERINE PHOSPHATASE RSBX"/>
    <property type="match status" value="1"/>
</dbReference>
<dbReference type="AlphaFoldDB" id="A0A1G8FFM4"/>
<dbReference type="SMART" id="SM00331">
    <property type="entry name" value="PP2C_SIG"/>
    <property type="match status" value="1"/>
</dbReference>
<gene>
    <name evidence="2" type="ORF">SAMN05192534_11216</name>
</gene>
<evidence type="ECO:0000313" key="3">
    <source>
        <dbReference type="Proteomes" id="UP000199163"/>
    </source>
</evidence>
<evidence type="ECO:0000313" key="2">
    <source>
        <dbReference type="EMBL" id="SDH80842.1"/>
    </source>
</evidence>
<dbReference type="PANTHER" id="PTHR35801">
    <property type="entry name" value="PHOSPHOSERINE PHOSPHATASE RSBX"/>
    <property type="match status" value="1"/>
</dbReference>
<proteinExistence type="predicted"/>
<dbReference type="InterPro" id="IPR001932">
    <property type="entry name" value="PPM-type_phosphatase-like_dom"/>
</dbReference>
<dbReference type="Proteomes" id="UP000199163">
    <property type="component" value="Unassembled WGS sequence"/>
</dbReference>
<dbReference type="SUPFAM" id="SSF81606">
    <property type="entry name" value="PP2C-like"/>
    <property type="match status" value="1"/>
</dbReference>
<evidence type="ECO:0000259" key="1">
    <source>
        <dbReference type="SMART" id="SM00331"/>
    </source>
</evidence>
<organism evidence="2 3">
    <name type="scientific">Alteribacillus persepolensis</name>
    <dbReference type="NCBI Taxonomy" id="568899"/>
    <lineage>
        <taxon>Bacteria</taxon>
        <taxon>Bacillati</taxon>
        <taxon>Bacillota</taxon>
        <taxon>Bacilli</taxon>
        <taxon>Bacillales</taxon>
        <taxon>Bacillaceae</taxon>
        <taxon>Alteribacillus</taxon>
    </lineage>
</organism>
<keyword evidence="3" id="KW-1185">Reference proteome</keyword>
<dbReference type="STRING" id="568899.SAMN05192534_11216"/>
<dbReference type="Gene3D" id="3.60.40.10">
    <property type="entry name" value="PPM-type phosphatase domain"/>
    <property type="match status" value="1"/>
</dbReference>